<sequence length="311" mass="35031">MKWKPEGPLSESLFKACSLQGEELERFKQHSGNVRLADDKTLDIASIGDVVLKTSFAHVNKRGSLYMVELHLDGIGAIINGSGSADVRKVDIYFYKPGGLEKQKDLSFIMSVKTRKLQRLRVAFGVAERLSRTFRSESMRLRVEALKMLWEDSSPRGSSNTSDGSKNSGSFEDSGRSDEEYSKDGASSKEGGSETLQWKKVINEEIISLKKNQTCSLVRLPVGKKVSLRLWMFKVKEEQDGSKRYKARLVVKGFQQKQGDVHQVGDEIEVKVLRNFNWPLSELIMEDGVLPERGYSQFNDVYSGYLVSKVS</sequence>
<feature type="compositionally biased region" description="Polar residues" evidence="1">
    <location>
        <begin position="155"/>
        <end position="171"/>
    </location>
</feature>
<dbReference type="EMBL" id="BKCJ010000793">
    <property type="protein sequence ID" value="GEU36295.1"/>
    <property type="molecule type" value="Genomic_DNA"/>
</dbReference>
<proteinExistence type="predicted"/>
<feature type="region of interest" description="Disordered" evidence="1">
    <location>
        <begin position="152"/>
        <end position="192"/>
    </location>
</feature>
<name>A0A6L2JK84_TANCI</name>
<gene>
    <name evidence="2" type="ORF">Tci_008273</name>
</gene>
<comment type="caution">
    <text evidence="2">The sequence shown here is derived from an EMBL/GenBank/DDBJ whole genome shotgun (WGS) entry which is preliminary data.</text>
</comment>
<feature type="compositionally biased region" description="Basic and acidic residues" evidence="1">
    <location>
        <begin position="173"/>
        <end position="187"/>
    </location>
</feature>
<dbReference type="AlphaFoldDB" id="A0A6L2JK84"/>
<protein>
    <submittedName>
        <fullName evidence="2">Retrovirus-related Pol polyprotein from transposon TNT 1-94</fullName>
    </submittedName>
</protein>
<reference evidence="2" key="1">
    <citation type="journal article" date="2019" name="Sci. Rep.">
        <title>Draft genome of Tanacetum cinerariifolium, the natural source of mosquito coil.</title>
        <authorList>
            <person name="Yamashiro T."/>
            <person name="Shiraishi A."/>
            <person name="Satake H."/>
            <person name="Nakayama K."/>
        </authorList>
    </citation>
    <scope>NUCLEOTIDE SEQUENCE</scope>
</reference>
<evidence type="ECO:0000313" key="2">
    <source>
        <dbReference type="EMBL" id="GEU36295.1"/>
    </source>
</evidence>
<accession>A0A6L2JK84</accession>
<organism evidence="2">
    <name type="scientific">Tanacetum cinerariifolium</name>
    <name type="common">Dalmatian daisy</name>
    <name type="synonym">Chrysanthemum cinerariifolium</name>
    <dbReference type="NCBI Taxonomy" id="118510"/>
    <lineage>
        <taxon>Eukaryota</taxon>
        <taxon>Viridiplantae</taxon>
        <taxon>Streptophyta</taxon>
        <taxon>Embryophyta</taxon>
        <taxon>Tracheophyta</taxon>
        <taxon>Spermatophyta</taxon>
        <taxon>Magnoliopsida</taxon>
        <taxon>eudicotyledons</taxon>
        <taxon>Gunneridae</taxon>
        <taxon>Pentapetalae</taxon>
        <taxon>asterids</taxon>
        <taxon>campanulids</taxon>
        <taxon>Asterales</taxon>
        <taxon>Asteraceae</taxon>
        <taxon>Asteroideae</taxon>
        <taxon>Anthemideae</taxon>
        <taxon>Anthemidinae</taxon>
        <taxon>Tanacetum</taxon>
    </lineage>
</organism>
<evidence type="ECO:0000256" key="1">
    <source>
        <dbReference type="SAM" id="MobiDB-lite"/>
    </source>
</evidence>